<evidence type="ECO:0000256" key="1">
    <source>
        <dbReference type="SAM" id="MobiDB-lite"/>
    </source>
</evidence>
<gene>
    <name evidence="3" type="ORF">EYZ11_007533</name>
</gene>
<evidence type="ECO:0000256" key="2">
    <source>
        <dbReference type="SAM" id="Phobius"/>
    </source>
</evidence>
<evidence type="ECO:0000313" key="3">
    <source>
        <dbReference type="EMBL" id="THC92999.1"/>
    </source>
</evidence>
<evidence type="ECO:0000313" key="4">
    <source>
        <dbReference type="Proteomes" id="UP000308092"/>
    </source>
</evidence>
<feature type="transmembrane region" description="Helical" evidence="2">
    <location>
        <begin position="196"/>
        <end position="220"/>
    </location>
</feature>
<comment type="caution">
    <text evidence="3">The sequence shown here is derived from an EMBL/GenBank/DDBJ whole genome shotgun (WGS) entry which is preliminary data.</text>
</comment>
<keyword evidence="2" id="KW-0812">Transmembrane</keyword>
<dbReference type="STRING" id="1220188.A0A4S3JCT0"/>
<feature type="region of interest" description="Disordered" evidence="1">
    <location>
        <begin position="1"/>
        <end position="92"/>
    </location>
</feature>
<keyword evidence="2" id="KW-0472">Membrane</keyword>
<keyword evidence="2" id="KW-1133">Transmembrane helix</keyword>
<dbReference type="EMBL" id="SOSA01000294">
    <property type="protein sequence ID" value="THC92999.1"/>
    <property type="molecule type" value="Genomic_DNA"/>
</dbReference>
<feature type="region of interest" description="Disordered" evidence="1">
    <location>
        <begin position="114"/>
        <end position="153"/>
    </location>
</feature>
<sequence>MSDPYTQSAPFQPPTGGEATYYAPPDSVYQNPPYDYDPHHQPYDQQIPSNHEPPQGYSQYDFTQAPGASLSQEPLPPVPPPQTEYLSPASAEGRFPLVLPRRGSNSEYYEQYPTQRYESEKLPPSPQPSCTSHRDEDMEGGDSQDPGSERSLGGAVLGGATGYYLGHKQSHGLLGAVGDITMHMHMHMIMDMDTTTIITITITTAVIVAIPDIVATVAVYDVPDGLH</sequence>
<keyword evidence="4" id="KW-1185">Reference proteome</keyword>
<dbReference type="AlphaFoldDB" id="A0A4S3JCT0"/>
<name>A0A4S3JCT0_9EURO</name>
<dbReference type="Proteomes" id="UP000308092">
    <property type="component" value="Unassembled WGS sequence"/>
</dbReference>
<feature type="compositionally biased region" description="Polar residues" evidence="1">
    <location>
        <begin position="1"/>
        <end position="10"/>
    </location>
</feature>
<protein>
    <submittedName>
        <fullName evidence="3">Uncharacterized protein</fullName>
    </submittedName>
</protein>
<reference evidence="3 4" key="1">
    <citation type="submission" date="2019-03" db="EMBL/GenBank/DDBJ databases">
        <title>The genome sequence of a newly discovered highly antifungal drug resistant Aspergillus species, Aspergillus tanneri NIH 1004.</title>
        <authorList>
            <person name="Mounaud S."/>
            <person name="Singh I."/>
            <person name="Joardar V."/>
            <person name="Pakala S."/>
            <person name="Pakala S."/>
            <person name="Venepally P."/>
            <person name="Hoover J."/>
            <person name="Nierman W."/>
            <person name="Chung J."/>
            <person name="Losada L."/>
        </authorList>
    </citation>
    <scope>NUCLEOTIDE SEQUENCE [LARGE SCALE GENOMIC DNA]</scope>
    <source>
        <strain evidence="3 4">NIH1004</strain>
    </source>
</reference>
<accession>A0A4S3JCT0</accession>
<proteinExistence type="predicted"/>
<organism evidence="3 4">
    <name type="scientific">Aspergillus tanneri</name>
    <dbReference type="NCBI Taxonomy" id="1220188"/>
    <lineage>
        <taxon>Eukaryota</taxon>
        <taxon>Fungi</taxon>
        <taxon>Dikarya</taxon>
        <taxon>Ascomycota</taxon>
        <taxon>Pezizomycotina</taxon>
        <taxon>Eurotiomycetes</taxon>
        <taxon>Eurotiomycetidae</taxon>
        <taxon>Eurotiales</taxon>
        <taxon>Aspergillaceae</taxon>
        <taxon>Aspergillus</taxon>
        <taxon>Aspergillus subgen. Circumdati</taxon>
    </lineage>
</organism>
<dbReference type="VEuPathDB" id="FungiDB:EYZ11_007533"/>